<dbReference type="EC" id="1.1.1.8" evidence="11"/>
<feature type="active site" description="Proton acceptor" evidence="7">
    <location>
        <position position="231"/>
    </location>
</feature>
<evidence type="ECO:0000256" key="11">
    <source>
        <dbReference type="RuleBase" id="RU361243"/>
    </source>
</evidence>
<evidence type="ECO:0000256" key="4">
    <source>
        <dbReference type="ARBA" id="ARBA00048683"/>
    </source>
</evidence>
<comment type="subcellular location">
    <subcellularLocation>
        <location evidence="5">Glycosome</location>
    </subcellularLocation>
</comment>
<dbReference type="GO" id="GO:0141152">
    <property type="term" value="F:glycerol-3-phosphate dehydrogenase (NAD+) activity"/>
    <property type="evidence" value="ECO:0007669"/>
    <property type="project" value="UniProtKB-UniRule"/>
</dbReference>
<comment type="similarity">
    <text evidence="1 10">Belongs to the NAD-dependent glycerol-3-phosphate dehydrogenase family.</text>
</comment>
<dbReference type="AlphaFoldDB" id="A0AAD5T383"/>
<evidence type="ECO:0000256" key="2">
    <source>
        <dbReference type="ARBA" id="ARBA00023002"/>
    </source>
</evidence>
<dbReference type="GO" id="GO:0020015">
    <property type="term" value="C:glycosome"/>
    <property type="evidence" value="ECO:0007669"/>
    <property type="project" value="UniProtKB-SubCell"/>
</dbReference>
<dbReference type="NCBIfam" id="NF000940">
    <property type="entry name" value="PRK00094.1-2"/>
    <property type="match status" value="1"/>
</dbReference>
<dbReference type="PRINTS" id="PR00077">
    <property type="entry name" value="GPDHDRGNASE"/>
</dbReference>
<dbReference type="InterPro" id="IPR008927">
    <property type="entry name" value="6-PGluconate_DH-like_C_sf"/>
</dbReference>
<dbReference type="InterPro" id="IPR036291">
    <property type="entry name" value="NAD(P)-bd_dom_sf"/>
</dbReference>
<comment type="catalytic activity">
    <reaction evidence="4 11">
        <text>sn-glycerol 3-phosphate + NAD(+) = dihydroxyacetone phosphate + NADH + H(+)</text>
        <dbReference type="Rhea" id="RHEA:11092"/>
        <dbReference type="ChEBI" id="CHEBI:15378"/>
        <dbReference type="ChEBI" id="CHEBI:57540"/>
        <dbReference type="ChEBI" id="CHEBI:57597"/>
        <dbReference type="ChEBI" id="CHEBI:57642"/>
        <dbReference type="ChEBI" id="CHEBI:57945"/>
        <dbReference type="EC" id="1.1.1.8"/>
    </reaction>
</comment>
<evidence type="ECO:0000256" key="9">
    <source>
        <dbReference type="PIRSR" id="PIRSR000114-3"/>
    </source>
</evidence>
<evidence type="ECO:0000256" key="6">
    <source>
        <dbReference type="ARBA" id="ARBA00084116"/>
    </source>
</evidence>
<comment type="caution">
    <text evidence="14">The sequence shown here is derived from an EMBL/GenBank/DDBJ whole genome shotgun (WGS) entry which is preliminary data.</text>
</comment>
<gene>
    <name evidence="14" type="ORF">HK100_010179</name>
</gene>
<dbReference type="FunFam" id="1.10.1040.10:FF:000001">
    <property type="entry name" value="Glycerol-3-phosphate dehydrogenase [NAD(P)+]"/>
    <property type="match status" value="1"/>
</dbReference>
<dbReference type="FunFam" id="3.40.50.720:FF:000019">
    <property type="entry name" value="Glycerol-3-phosphate dehydrogenase [NAD(P)+]"/>
    <property type="match status" value="1"/>
</dbReference>
<evidence type="ECO:0000256" key="1">
    <source>
        <dbReference type="ARBA" id="ARBA00011009"/>
    </source>
</evidence>
<dbReference type="InterPro" id="IPR006109">
    <property type="entry name" value="G3P_DH_NAD-dep_C"/>
</dbReference>
<keyword evidence="6" id="KW-0327">Glycosome</keyword>
<dbReference type="Pfam" id="PF07479">
    <property type="entry name" value="NAD_Gly3P_dh_C"/>
    <property type="match status" value="1"/>
</dbReference>
<accession>A0AAD5T383</accession>
<feature type="binding site" evidence="9">
    <location>
        <position position="295"/>
    </location>
    <ligand>
        <name>NAD(+)</name>
        <dbReference type="ChEBI" id="CHEBI:57540"/>
    </ligand>
</feature>
<evidence type="ECO:0000259" key="12">
    <source>
        <dbReference type="Pfam" id="PF01210"/>
    </source>
</evidence>
<dbReference type="PIRSF" id="PIRSF000114">
    <property type="entry name" value="Glycerol-3-P_dh"/>
    <property type="match status" value="1"/>
</dbReference>
<name>A0AAD5T383_9FUNG</name>
<sequence>MGQDSSRPVQSNTVTVLADDQGGIKGSRIIERKAKALTNILVLGAGNFGTCLADHLASLDTSCHVTIYARDPAVVESINSHHLNPKYLKDIPLTPELRATTVLDASSVASVSVVIFSIPTQHLRDILEKTKPFITQNHLTIFVNKGIEIESGMLPCDIVEEIWGPEIGRAATYLSGPSFAAEVVKRQPTCVSVASRMHGRALRAQRVFHAPHFRVYDSSDVVGVEVAGALKNVVALAAGACAGLGFQQNARAAIITRGLAEIMRIGVKLGADPLTFSGLSGVGDLFLTAQSEKSRNYTVGYRLGRGESLEHVLATLGSVAEGVETTKAAYALCKKIGVESPVTNAVYGVLFAGVDVKDAVKALMGRDPHGEFHGIVDA</sequence>
<dbReference type="PANTHER" id="PTHR11728">
    <property type="entry name" value="GLYCEROL-3-PHOSPHATE DEHYDROGENASE"/>
    <property type="match status" value="1"/>
</dbReference>
<keyword evidence="3 9" id="KW-0520">NAD</keyword>
<dbReference type="Pfam" id="PF01210">
    <property type="entry name" value="NAD_Gly3P_dh_N"/>
    <property type="match status" value="1"/>
</dbReference>
<feature type="binding site" evidence="9">
    <location>
        <begin position="44"/>
        <end position="49"/>
    </location>
    <ligand>
        <name>NAD(+)</name>
        <dbReference type="ChEBI" id="CHEBI:57540"/>
    </ligand>
</feature>
<evidence type="ECO:0000256" key="7">
    <source>
        <dbReference type="PIRSR" id="PIRSR000114-1"/>
    </source>
</evidence>
<evidence type="ECO:0000313" key="14">
    <source>
        <dbReference type="EMBL" id="KAJ3126585.1"/>
    </source>
</evidence>
<feature type="domain" description="Glycerol-3-phosphate dehydrogenase NAD-dependent C-terminal" evidence="13">
    <location>
        <begin position="220"/>
        <end position="361"/>
    </location>
</feature>
<keyword evidence="15" id="KW-1185">Reference proteome</keyword>
<dbReference type="InterPro" id="IPR006168">
    <property type="entry name" value="G3P_DH_NAD-dep"/>
</dbReference>
<dbReference type="Gene3D" id="1.10.1040.10">
    <property type="entry name" value="N-(1-d-carboxylethyl)-l-norvaline Dehydrogenase, domain 2"/>
    <property type="match status" value="1"/>
</dbReference>
<feature type="binding site" evidence="8">
    <location>
        <position position="145"/>
    </location>
    <ligand>
        <name>substrate</name>
    </ligand>
</feature>
<dbReference type="GO" id="GO:0051287">
    <property type="term" value="F:NAD binding"/>
    <property type="evidence" value="ECO:0007669"/>
    <property type="project" value="UniProtKB-UniRule"/>
</dbReference>
<dbReference type="SUPFAM" id="SSF51735">
    <property type="entry name" value="NAD(P)-binding Rossmann-fold domains"/>
    <property type="match status" value="1"/>
</dbReference>
<dbReference type="InterPro" id="IPR011128">
    <property type="entry name" value="G3P_DH_NAD-dep_N"/>
</dbReference>
<dbReference type="InterPro" id="IPR013328">
    <property type="entry name" value="6PGD_dom2"/>
</dbReference>
<keyword evidence="2 10" id="KW-0560">Oxidoreductase</keyword>
<protein>
    <recommendedName>
        <fullName evidence="11">Glycerol-3-phosphate dehydrogenase [NAD(+)]</fullName>
        <ecNumber evidence="11">1.1.1.8</ecNumber>
    </recommendedName>
</protein>
<evidence type="ECO:0000256" key="8">
    <source>
        <dbReference type="PIRSR" id="PIRSR000114-2"/>
    </source>
</evidence>
<dbReference type="Gene3D" id="3.40.50.720">
    <property type="entry name" value="NAD(P)-binding Rossmann-like Domain"/>
    <property type="match status" value="1"/>
</dbReference>
<evidence type="ECO:0000259" key="13">
    <source>
        <dbReference type="Pfam" id="PF07479"/>
    </source>
</evidence>
<evidence type="ECO:0000256" key="5">
    <source>
        <dbReference type="ARBA" id="ARBA00060503"/>
    </source>
</evidence>
<dbReference type="GO" id="GO:0046168">
    <property type="term" value="P:glycerol-3-phosphate catabolic process"/>
    <property type="evidence" value="ECO:0007669"/>
    <property type="project" value="UniProtKB-UniRule"/>
</dbReference>
<evidence type="ECO:0000256" key="10">
    <source>
        <dbReference type="RuleBase" id="RU000437"/>
    </source>
</evidence>
<dbReference type="GO" id="GO:0005975">
    <property type="term" value="P:carbohydrate metabolic process"/>
    <property type="evidence" value="ECO:0007669"/>
    <property type="project" value="InterPro"/>
</dbReference>
<dbReference type="GO" id="GO:0005829">
    <property type="term" value="C:cytosol"/>
    <property type="evidence" value="ECO:0007669"/>
    <property type="project" value="TreeGrafter"/>
</dbReference>
<reference evidence="14" key="1">
    <citation type="submission" date="2020-05" db="EMBL/GenBank/DDBJ databases">
        <title>Phylogenomic resolution of chytrid fungi.</title>
        <authorList>
            <person name="Stajich J.E."/>
            <person name="Amses K."/>
            <person name="Simmons R."/>
            <person name="Seto K."/>
            <person name="Myers J."/>
            <person name="Bonds A."/>
            <person name="Quandt C.A."/>
            <person name="Barry K."/>
            <person name="Liu P."/>
            <person name="Grigoriev I."/>
            <person name="Longcore J.E."/>
            <person name="James T.Y."/>
        </authorList>
    </citation>
    <scope>NUCLEOTIDE SEQUENCE</scope>
    <source>
        <strain evidence="14">JEL0513</strain>
    </source>
</reference>
<dbReference type="NCBIfam" id="NF000942">
    <property type="entry name" value="PRK00094.1-4"/>
    <property type="match status" value="1"/>
</dbReference>
<dbReference type="SUPFAM" id="SSF48179">
    <property type="entry name" value="6-phosphogluconate dehydrogenase C-terminal domain-like"/>
    <property type="match status" value="1"/>
</dbReference>
<organism evidence="14 15">
    <name type="scientific">Physocladia obscura</name>
    <dbReference type="NCBI Taxonomy" id="109957"/>
    <lineage>
        <taxon>Eukaryota</taxon>
        <taxon>Fungi</taxon>
        <taxon>Fungi incertae sedis</taxon>
        <taxon>Chytridiomycota</taxon>
        <taxon>Chytridiomycota incertae sedis</taxon>
        <taxon>Chytridiomycetes</taxon>
        <taxon>Chytridiales</taxon>
        <taxon>Chytriomycetaceae</taxon>
        <taxon>Physocladia</taxon>
    </lineage>
</organism>
<evidence type="ECO:0000256" key="3">
    <source>
        <dbReference type="ARBA" id="ARBA00023027"/>
    </source>
</evidence>
<dbReference type="Proteomes" id="UP001211907">
    <property type="component" value="Unassembled WGS sequence"/>
</dbReference>
<feature type="binding site" evidence="8">
    <location>
        <begin position="295"/>
        <end position="296"/>
    </location>
    <ligand>
        <name>substrate</name>
    </ligand>
</feature>
<evidence type="ECO:0000313" key="15">
    <source>
        <dbReference type="Proteomes" id="UP001211907"/>
    </source>
</evidence>
<feature type="domain" description="Glycerol-3-phosphate dehydrogenase NAD-dependent N-terminal" evidence="12">
    <location>
        <begin position="40"/>
        <end position="196"/>
    </location>
</feature>
<dbReference type="PANTHER" id="PTHR11728:SF1">
    <property type="entry name" value="GLYCEROL-3-PHOSPHATE DEHYDROGENASE [NAD(+)] 2, CHLOROPLASTIC"/>
    <property type="match status" value="1"/>
</dbReference>
<dbReference type="EMBL" id="JADGJH010000551">
    <property type="protein sequence ID" value="KAJ3126585.1"/>
    <property type="molecule type" value="Genomic_DNA"/>
</dbReference>
<dbReference type="HAMAP" id="MF_00394">
    <property type="entry name" value="NAD_Glyc3P_dehydrog"/>
    <property type="match status" value="1"/>
</dbReference>
<proteinExistence type="inferred from homology"/>
<feature type="binding site" evidence="9">
    <location>
        <position position="180"/>
    </location>
    <ligand>
        <name>NAD(+)</name>
        <dbReference type="ChEBI" id="CHEBI:57540"/>
    </ligand>
</feature>